<proteinExistence type="predicted"/>
<organism evidence="1 2">
    <name type="scientific">Linum trigynum</name>
    <dbReference type="NCBI Taxonomy" id="586398"/>
    <lineage>
        <taxon>Eukaryota</taxon>
        <taxon>Viridiplantae</taxon>
        <taxon>Streptophyta</taxon>
        <taxon>Embryophyta</taxon>
        <taxon>Tracheophyta</taxon>
        <taxon>Spermatophyta</taxon>
        <taxon>Magnoliopsida</taxon>
        <taxon>eudicotyledons</taxon>
        <taxon>Gunneridae</taxon>
        <taxon>Pentapetalae</taxon>
        <taxon>rosids</taxon>
        <taxon>fabids</taxon>
        <taxon>Malpighiales</taxon>
        <taxon>Linaceae</taxon>
        <taxon>Linum</taxon>
    </lineage>
</organism>
<dbReference type="AlphaFoldDB" id="A0AAV2EB08"/>
<dbReference type="EMBL" id="OZ034817">
    <property type="protein sequence ID" value="CAL1383133.1"/>
    <property type="molecule type" value="Genomic_DNA"/>
</dbReference>
<reference evidence="1 2" key="1">
    <citation type="submission" date="2024-04" db="EMBL/GenBank/DDBJ databases">
        <authorList>
            <person name="Fracassetti M."/>
        </authorList>
    </citation>
    <scope>NUCLEOTIDE SEQUENCE [LARGE SCALE GENOMIC DNA]</scope>
</reference>
<evidence type="ECO:0000313" key="1">
    <source>
        <dbReference type="EMBL" id="CAL1383133.1"/>
    </source>
</evidence>
<evidence type="ECO:0000313" key="2">
    <source>
        <dbReference type="Proteomes" id="UP001497516"/>
    </source>
</evidence>
<sequence>MEAALQNFGEFCRQLTHDMAAANAARAMAKATARAAAVEAVTKQTTVEVAVAEAISCHALNGYPAPETM</sequence>
<dbReference type="Proteomes" id="UP001497516">
    <property type="component" value="Chromosome 4"/>
</dbReference>
<keyword evidence="2" id="KW-1185">Reference proteome</keyword>
<protein>
    <submittedName>
        <fullName evidence="1">Uncharacterized protein</fullName>
    </submittedName>
</protein>
<accession>A0AAV2EB08</accession>
<gene>
    <name evidence="1" type="ORF">LTRI10_LOCUS24421</name>
</gene>
<name>A0AAV2EB08_9ROSI</name>